<dbReference type="EMBL" id="QPJY01000002">
    <property type="protein sequence ID" value="RCX32095.1"/>
    <property type="molecule type" value="Genomic_DNA"/>
</dbReference>
<dbReference type="OrthoDB" id="8566260at2"/>
<keyword evidence="2" id="KW-0812">Transmembrane</keyword>
<evidence type="ECO:0000313" key="3">
    <source>
        <dbReference type="EMBL" id="RCX32095.1"/>
    </source>
</evidence>
<evidence type="ECO:0000256" key="2">
    <source>
        <dbReference type="SAM" id="Phobius"/>
    </source>
</evidence>
<dbReference type="Proteomes" id="UP000252707">
    <property type="component" value="Unassembled WGS sequence"/>
</dbReference>
<sequence>MARQKGRIGCGGLLGLMLLALIVLIAFGGYMEEKDRKARVAEERAQQQEEQRRFQAMTPEQRAEIVKQREAEAKARQEAEQRRLGLKWSYFDREDKMGRGTIKSAVVKSLNEINLKFPYQGAQRATLLLRKHPEYGKDVILSVENGQLLCEYDGCELTVRFGEGKPVKYSAAEPADFDPTTLFIRNHDRFVANTKKVDKVAVEVQFFQQGNRVFEFDVSGLQWP</sequence>
<proteinExistence type="predicted"/>
<gene>
    <name evidence="3" type="ORF">DFQ59_102448</name>
</gene>
<keyword evidence="1" id="KW-0175">Coiled coil</keyword>
<keyword evidence="2" id="KW-1133">Transmembrane helix</keyword>
<feature type="transmembrane region" description="Helical" evidence="2">
    <location>
        <begin position="12"/>
        <end position="31"/>
    </location>
</feature>
<dbReference type="AlphaFoldDB" id="A0A369CG86"/>
<accession>A0A369CG86</accession>
<organism evidence="3 4">
    <name type="scientific">Thioalbus denitrificans</name>
    <dbReference type="NCBI Taxonomy" id="547122"/>
    <lineage>
        <taxon>Bacteria</taxon>
        <taxon>Pseudomonadati</taxon>
        <taxon>Pseudomonadota</taxon>
        <taxon>Gammaproteobacteria</taxon>
        <taxon>Chromatiales</taxon>
        <taxon>Ectothiorhodospiraceae</taxon>
        <taxon>Thioalbus</taxon>
    </lineage>
</organism>
<reference evidence="3 4" key="1">
    <citation type="submission" date="2018-07" db="EMBL/GenBank/DDBJ databases">
        <title>Genomic Encyclopedia of Type Strains, Phase IV (KMG-IV): sequencing the most valuable type-strain genomes for metagenomic binning, comparative biology and taxonomic classification.</title>
        <authorList>
            <person name="Goeker M."/>
        </authorList>
    </citation>
    <scope>NUCLEOTIDE SEQUENCE [LARGE SCALE GENOMIC DNA]</scope>
    <source>
        <strain evidence="3 4">DSM 26407</strain>
    </source>
</reference>
<name>A0A369CG86_9GAMM</name>
<dbReference type="RefSeq" id="WP_114278912.1">
    <property type="nucleotide sequence ID" value="NZ_QPJY01000002.1"/>
</dbReference>
<evidence type="ECO:0000256" key="1">
    <source>
        <dbReference type="SAM" id="Coils"/>
    </source>
</evidence>
<comment type="caution">
    <text evidence="3">The sequence shown here is derived from an EMBL/GenBank/DDBJ whole genome shotgun (WGS) entry which is preliminary data.</text>
</comment>
<evidence type="ECO:0000313" key="4">
    <source>
        <dbReference type="Proteomes" id="UP000252707"/>
    </source>
</evidence>
<keyword evidence="2" id="KW-0472">Membrane</keyword>
<protein>
    <submittedName>
        <fullName evidence="3">Uncharacterized protein</fullName>
    </submittedName>
</protein>
<keyword evidence="4" id="KW-1185">Reference proteome</keyword>
<feature type="coiled-coil region" evidence="1">
    <location>
        <begin position="30"/>
        <end position="82"/>
    </location>
</feature>